<dbReference type="InterPro" id="IPR005805">
    <property type="entry name" value="Rieske_Fe-S_prot_C"/>
</dbReference>
<dbReference type="InterPro" id="IPR036922">
    <property type="entry name" value="Rieske_2Fe-2S_sf"/>
</dbReference>
<evidence type="ECO:0000256" key="1">
    <source>
        <dbReference type="ARBA" id="ARBA00002494"/>
    </source>
</evidence>
<keyword evidence="3" id="KW-0001">2Fe-2S</keyword>
<dbReference type="GO" id="GO:0051537">
    <property type="term" value="F:2 iron, 2 sulfur cluster binding"/>
    <property type="evidence" value="ECO:0007669"/>
    <property type="project" value="UniProtKB-KW"/>
</dbReference>
<evidence type="ECO:0000256" key="4">
    <source>
        <dbReference type="ARBA" id="ARBA00022723"/>
    </source>
</evidence>
<proteinExistence type="predicted"/>
<protein>
    <recommendedName>
        <fullName evidence="2">Cytochrome bc1 complex Rieske iron-sulfur subunit</fullName>
    </recommendedName>
    <alternativeName>
        <fullName evidence="8">Cytochrome bc1 reductase complex subunit QcrA</fullName>
    </alternativeName>
</protein>
<gene>
    <name evidence="11" type="ORF">FM101_12180</name>
</gene>
<evidence type="ECO:0000256" key="9">
    <source>
        <dbReference type="ARBA" id="ARBA00034078"/>
    </source>
</evidence>
<keyword evidence="6" id="KW-0411">Iron-sulfur</keyword>
<dbReference type="InterPro" id="IPR017941">
    <property type="entry name" value="Rieske_2Fe-2S"/>
</dbReference>
<evidence type="ECO:0000313" key="11">
    <source>
        <dbReference type="EMBL" id="SJM69976.1"/>
    </source>
</evidence>
<dbReference type="GO" id="GO:0004497">
    <property type="term" value="F:monooxygenase activity"/>
    <property type="evidence" value="ECO:0007669"/>
    <property type="project" value="UniProtKB-ARBA"/>
</dbReference>
<evidence type="ECO:0000256" key="6">
    <source>
        <dbReference type="ARBA" id="ARBA00023014"/>
    </source>
</evidence>
<dbReference type="PRINTS" id="PR00162">
    <property type="entry name" value="RIESKE"/>
</dbReference>
<comment type="cofactor">
    <cofactor evidence="9">
        <name>[2Fe-2S] cluster</name>
        <dbReference type="ChEBI" id="CHEBI:190135"/>
    </cofactor>
</comment>
<comment type="function">
    <text evidence="1">Iron-sulfur subunit of the cytochrome bc1 complex, an essential component of the respiratory electron transport chain required for ATP synthesis. The bc1 complex catalyzes the oxidation of menaquinol and the reduction of cytochrome c in the respiratory chain. The bc1 complex operates through a Q-cycle mechanism that couples electron transfer to generation of the proton gradient that drives ATP synthesis.</text>
</comment>
<dbReference type="EMBL" id="FUHW01000038">
    <property type="protein sequence ID" value="SJM69976.1"/>
    <property type="molecule type" value="Genomic_DNA"/>
</dbReference>
<dbReference type="GO" id="GO:0016020">
    <property type="term" value="C:membrane"/>
    <property type="evidence" value="ECO:0007669"/>
    <property type="project" value="InterPro"/>
</dbReference>
<sequence length="88" mass="9382">MGAMVNVDAEATGETYLLYRKDDETVLAYTAVCTHAGCRVGPGEADFICPCHESHFNPDDGTATGGPAREALTRYAAEITDGKIVLYP</sequence>
<dbReference type="InterPro" id="IPR014349">
    <property type="entry name" value="Rieske_Fe-S_prot"/>
</dbReference>
<dbReference type="Pfam" id="PF00355">
    <property type="entry name" value="Rieske"/>
    <property type="match status" value="1"/>
</dbReference>
<evidence type="ECO:0000256" key="2">
    <source>
        <dbReference type="ARBA" id="ARBA00015816"/>
    </source>
</evidence>
<keyword evidence="12" id="KW-1185">Reference proteome</keyword>
<keyword evidence="5" id="KW-0408">Iron</keyword>
<dbReference type="SUPFAM" id="SSF50022">
    <property type="entry name" value="ISP domain"/>
    <property type="match status" value="1"/>
</dbReference>
<dbReference type="PROSITE" id="PS51296">
    <property type="entry name" value="RIESKE"/>
    <property type="match status" value="1"/>
</dbReference>
<dbReference type="AlphaFoldDB" id="A0A1R4GP80"/>
<dbReference type="GO" id="GO:0046872">
    <property type="term" value="F:metal ion binding"/>
    <property type="evidence" value="ECO:0007669"/>
    <property type="project" value="UniProtKB-KW"/>
</dbReference>
<evidence type="ECO:0000313" key="12">
    <source>
        <dbReference type="Proteomes" id="UP000195913"/>
    </source>
</evidence>
<feature type="domain" description="Rieske" evidence="10">
    <location>
        <begin position="13"/>
        <end position="86"/>
    </location>
</feature>
<keyword evidence="7" id="KW-1015">Disulfide bond</keyword>
<keyword evidence="4" id="KW-0479">Metal-binding</keyword>
<dbReference type="Proteomes" id="UP000195913">
    <property type="component" value="Unassembled WGS sequence"/>
</dbReference>
<evidence type="ECO:0000256" key="5">
    <source>
        <dbReference type="ARBA" id="ARBA00023004"/>
    </source>
</evidence>
<evidence type="ECO:0000256" key="8">
    <source>
        <dbReference type="ARBA" id="ARBA00029586"/>
    </source>
</evidence>
<dbReference type="PANTHER" id="PTHR10134">
    <property type="entry name" value="CYTOCHROME B-C1 COMPLEX SUBUNIT RIESKE, MITOCHONDRIAL"/>
    <property type="match status" value="1"/>
</dbReference>
<name>A0A1R4GP80_9MICC</name>
<evidence type="ECO:0000256" key="7">
    <source>
        <dbReference type="ARBA" id="ARBA00023157"/>
    </source>
</evidence>
<dbReference type="Gene3D" id="2.102.10.10">
    <property type="entry name" value="Rieske [2Fe-2S] iron-sulphur domain"/>
    <property type="match status" value="1"/>
</dbReference>
<evidence type="ECO:0000256" key="3">
    <source>
        <dbReference type="ARBA" id="ARBA00022714"/>
    </source>
</evidence>
<dbReference type="CDD" id="cd03467">
    <property type="entry name" value="Rieske"/>
    <property type="match status" value="1"/>
</dbReference>
<evidence type="ECO:0000259" key="10">
    <source>
        <dbReference type="PROSITE" id="PS51296"/>
    </source>
</evidence>
<reference evidence="11 12" key="1">
    <citation type="submission" date="2017-02" db="EMBL/GenBank/DDBJ databases">
        <authorList>
            <person name="Peterson S.W."/>
        </authorList>
    </citation>
    <scope>NUCLEOTIDE SEQUENCE [LARGE SCALE GENOMIC DNA]</scope>
    <source>
        <strain evidence="11 12">B Ar 00.02</strain>
    </source>
</reference>
<dbReference type="GO" id="GO:0016705">
    <property type="term" value="F:oxidoreductase activity, acting on paired donors, with incorporation or reduction of molecular oxygen"/>
    <property type="evidence" value="ECO:0007669"/>
    <property type="project" value="UniProtKB-ARBA"/>
</dbReference>
<organism evidence="11 12">
    <name type="scientific">Arthrobacter rhombi</name>
    <dbReference type="NCBI Taxonomy" id="71253"/>
    <lineage>
        <taxon>Bacteria</taxon>
        <taxon>Bacillati</taxon>
        <taxon>Actinomycetota</taxon>
        <taxon>Actinomycetes</taxon>
        <taxon>Micrococcales</taxon>
        <taxon>Micrococcaceae</taxon>
        <taxon>Arthrobacter</taxon>
    </lineage>
</organism>
<accession>A0A1R4GP80</accession>